<dbReference type="Proteomes" id="UP000784294">
    <property type="component" value="Unassembled WGS sequence"/>
</dbReference>
<dbReference type="EMBL" id="CAAALY010275397">
    <property type="protein sequence ID" value="VEL42605.1"/>
    <property type="molecule type" value="Genomic_DNA"/>
</dbReference>
<comment type="caution">
    <text evidence="2">The sequence shown here is derived from an EMBL/GenBank/DDBJ whole genome shotgun (WGS) entry which is preliminary data.</text>
</comment>
<name>A0A448XQU3_9PLAT</name>
<gene>
    <name evidence="2" type="ORF">PXEA_LOCUS36045</name>
</gene>
<accession>A0A448XQU3</accession>
<evidence type="ECO:0000256" key="1">
    <source>
        <dbReference type="SAM" id="MobiDB-lite"/>
    </source>
</evidence>
<evidence type="ECO:0000313" key="2">
    <source>
        <dbReference type="EMBL" id="VEL42605.1"/>
    </source>
</evidence>
<keyword evidence="3" id="KW-1185">Reference proteome</keyword>
<protein>
    <submittedName>
        <fullName evidence="2">Uncharacterized protein</fullName>
    </submittedName>
</protein>
<dbReference type="OrthoDB" id="7979293at2759"/>
<organism evidence="2 3">
    <name type="scientific">Protopolystoma xenopodis</name>
    <dbReference type="NCBI Taxonomy" id="117903"/>
    <lineage>
        <taxon>Eukaryota</taxon>
        <taxon>Metazoa</taxon>
        <taxon>Spiralia</taxon>
        <taxon>Lophotrochozoa</taxon>
        <taxon>Platyhelminthes</taxon>
        <taxon>Monogenea</taxon>
        <taxon>Polyopisthocotylea</taxon>
        <taxon>Polystomatidea</taxon>
        <taxon>Polystomatidae</taxon>
        <taxon>Protopolystoma</taxon>
    </lineage>
</organism>
<evidence type="ECO:0000313" key="3">
    <source>
        <dbReference type="Proteomes" id="UP000784294"/>
    </source>
</evidence>
<feature type="region of interest" description="Disordered" evidence="1">
    <location>
        <begin position="58"/>
        <end position="81"/>
    </location>
</feature>
<dbReference type="AlphaFoldDB" id="A0A448XQU3"/>
<reference evidence="2" key="1">
    <citation type="submission" date="2018-11" db="EMBL/GenBank/DDBJ databases">
        <authorList>
            <consortium name="Pathogen Informatics"/>
        </authorList>
    </citation>
    <scope>NUCLEOTIDE SEQUENCE</scope>
</reference>
<sequence>MRMRAKTTEFLKVLNRARPDYATGTIPVINLAPVGAEEGYQLHQQLLLRKQSTASFNSITSDPASDCLRESGYGCSENGAA</sequence>
<proteinExistence type="predicted"/>